<sequence length="87" mass="9998">MALKDIPKDIRLYSGWNRYKLITADLAPVIFGTALGHIDRTTFGIPIAGSLAVVCLEIIWKEYIKAEAPTDREEEVRKYYQEVKNNR</sequence>
<organism evidence="1 2">
    <name type="scientific">Dialister invisus</name>
    <dbReference type="NCBI Taxonomy" id="218538"/>
    <lineage>
        <taxon>Bacteria</taxon>
        <taxon>Bacillati</taxon>
        <taxon>Bacillota</taxon>
        <taxon>Negativicutes</taxon>
        <taxon>Veillonellales</taxon>
        <taxon>Veillonellaceae</taxon>
        <taxon>Dialister</taxon>
    </lineage>
</organism>
<protein>
    <submittedName>
        <fullName evidence="1">Uncharacterized protein</fullName>
    </submittedName>
</protein>
<evidence type="ECO:0000313" key="2">
    <source>
        <dbReference type="Proteomes" id="UP000757890"/>
    </source>
</evidence>
<accession>A0A930FRN9</accession>
<dbReference type="Proteomes" id="UP000757890">
    <property type="component" value="Unassembled WGS sequence"/>
</dbReference>
<proteinExistence type="predicted"/>
<dbReference type="AlphaFoldDB" id="A0A930FRN9"/>
<dbReference type="RefSeq" id="WP_276640292.1">
    <property type="nucleotide sequence ID" value="NZ_CAUFCH010000002.1"/>
</dbReference>
<reference evidence="1" key="1">
    <citation type="submission" date="2020-04" db="EMBL/GenBank/DDBJ databases">
        <title>Deep metagenomics examines the oral microbiome during advanced dental caries in children, revealing novel taxa and co-occurrences with host molecules.</title>
        <authorList>
            <person name="Baker J.L."/>
            <person name="Morton J.T."/>
            <person name="Dinis M."/>
            <person name="Alvarez R."/>
            <person name="Tran N.C."/>
            <person name="Knight R."/>
            <person name="Edlund A."/>
        </authorList>
    </citation>
    <scope>NUCLEOTIDE SEQUENCE</scope>
    <source>
        <strain evidence="1">JCVI_32_bin.14</strain>
    </source>
</reference>
<dbReference type="EMBL" id="JABZMK010000051">
    <property type="protein sequence ID" value="MBF1129753.1"/>
    <property type="molecule type" value="Genomic_DNA"/>
</dbReference>
<comment type="caution">
    <text evidence="1">The sequence shown here is derived from an EMBL/GenBank/DDBJ whole genome shotgun (WGS) entry which is preliminary data.</text>
</comment>
<evidence type="ECO:0000313" key="1">
    <source>
        <dbReference type="EMBL" id="MBF1129753.1"/>
    </source>
</evidence>
<gene>
    <name evidence="1" type="ORF">HXL70_06905</name>
</gene>
<name>A0A930FRN9_9FIRM</name>